<dbReference type="Proteomes" id="UP000584867">
    <property type="component" value="Unassembled WGS sequence"/>
</dbReference>
<dbReference type="RefSeq" id="WP_184258631.1">
    <property type="nucleotide sequence ID" value="NZ_JACHIO010000019.1"/>
</dbReference>
<evidence type="ECO:0000313" key="3">
    <source>
        <dbReference type="Proteomes" id="UP000584867"/>
    </source>
</evidence>
<feature type="transmembrane region" description="Helical" evidence="1">
    <location>
        <begin position="111"/>
        <end position="137"/>
    </location>
</feature>
<feature type="transmembrane region" description="Helical" evidence="1">
    <location>
        <begin position="328"/>
        <end position="346"/>
    </location>
</feature>
<organism evidence="2 3">
    <name type="scientific">Granulicella mallensis</name>
    <dbReference type="NCBI Taxonomy" id="940614"/>
    <lineage>
        <taxon>Bacteria</taxon>
        <taxon>Pseudomonadati</taxon>
        <taxon>Acidobacteriota</taxon>
        <taxon>Terriglobia</taxon>
        <taxon>Terriglobales</taxon>
        <taxon>Acidobacteriaceae</taxon>
        <taxon>Granulicella</taxon>
    </lineage>
</organism>
<evidence type="ECO:0000313" key="2">
    <source>
        <dbReference type="EMBL" id="MBB5065706.1"/>
    </source>
</evidence>
<protein>
    <submittedName>
        <fullName evidence="2">Uncharacterized protein</fullName>
    </submittedName>
</protein>
<name>A0A7W7ZTA6_9BACT</name>
<keyword evidence="1" id="KW-0472">Membrane</keyword>
<feature type="transmembrane region" description="Helical" evidence="1">
    <location>
        <begin position="480"/>
        <end position="501"/>
    </location>
</feature>
<feature type="transmembrane region" description="Helical" evidence="1">
    <location>
        <begin position="149"/>
        <end position="177"/>
    </location>
</feature>
<proteinExistence type="predicted"/>
<keyword evidence="1" id="KW-1133">Transmembrane helix</keyword>
<evidence type="ECO:0000256" key="1">
    <source>
        <dbReference type="SAM" id="Phobius"/>
    </source>
</evidence>
<feature type="transmembrane region" description="Helical" evidence="1">
    <location>
        <begin position="366"/>
        <end position="391"/>
    </location>
</feature>
<feature type="transmembrane region" description="Helical" evidence="1">
    <location>
        <begin position="35"/>
        <end position="57"/>
    </location>
</feature>
<feature type="transmembrane region" description="Helical" evidence="1">
    <location>
        <begin position="69"/>
        <end position="90"/>
    </location>
</feature>
<dbReference type="AlphaFoldDB" id="A0A7W7ZTA6"/>
<accession>A0A7W7ZTA6</accession>
<feature type="transmembrane region" description="Helical" evidence="1">
    <location>
        <begin position="254"/>
        <end position="273"/>
    </location>
</feature>
<gene>
    <name evidence="2" type="ORF">HDF15_004076</name>
</gene>
<keyword evidence="1" id="KW-0812">Transmembrane</keyword>
<feature type="transmembrane region" description="Helical" evidence="1">
    <location>
        <begin position="189"/>
        <end position="206"/>
    </location>
</feature>
<comment type="caution">
    <text evidence="2">The sequence shown here is derived from an EMBL/GenBank/DDBJ whole genome shotgun (WGS) entry which is preliminary data.</text>
</comment>
<reference evidence="2 3" key="1">
    <citation type="submission" date="2020-08" db="EMBL/GenBank/DDBJ databases">
        <title>Genomic Encyclopedia of Type Strains, Phase IV (KMG-V): Genome sequencing to study the core and pangenomes of soil and plant-associated prokaryotes.</title>
        <authorList>
            <person name="Whitman W."/>
        </authorList>
    </citation>
    <scope>NUCLEOTIDE SEQUENCE [LARGE SCALE GENOMIC DNA]</scope>
    <source>
        <strain evidence="2 3">X5P3</strain>
    </source>
</reference>
<sequence length="549" mass="61212">MDKRYGVSRVLIEHFFRRFFDNDTLQVDGDTQTTVVRALAIVAIPGLMFAFFLQNQYPRPLWGAIGDQYFFVMFSFVVMGAVSIFEWEMLFPDRLDFLVLSPLSLKPMQMLAAKAAALIAFLTLFLIGGNLFGAVMLPGISKGDFFRHLYAHSAAVLLAGVFAALLFLALGGVLLCVLDAARFRVASPIMQMLSVMALVLLILHYARYGDSMQILLSEPLRIARWLPPLWFLGLYEQLLHGDAAPAFAHEMTRYALRGTLTVALVVLLTYPLAWARMRRMAVEGGSGRRRSPSRWWTRLVHGVIRRPGERAAFHFIGQTMARNNRYQVYLAMYGGTGLALAVASAVRFPANGGTIQPALSDEGLHAIMPLLLFWVIAGLRTAFAFPLNLPARWVFRITGVAISECTAAGRKWVFLYATGVMCCIVAALRVAGWDLPHLLVQIVCGLCLCLLLTDGFFFFQQSVPFNQPRMPGRTSFPLMLTLYIGVFPPFIFGMIHLEILLEKNLPKLLLLGLTTIVIHATLNVLRTGSEEVEEEMEGYEGEFQVLGLS</sequence>
<feature type="transmembrane region" description="Helical" evidence="1">
    <location>
        <begin position="438"/>
        <end position="459"/>
    </location>
</feature>
<feature type="transmembrane region" description="Helical" evidence="1">
    <location>
        <begin position="412"/>
        <end position="432"/>
    </location>
</feature>
<dbReference type="EMBL" id="JACHIO010000019">
    <property type="protein sequence ID" value="MBB5065706.1"/>
    <property type="molecule type" value="Genomic_DNA"/>
</dbReference>